<dbReference type="GO" id="GO:0007165">
    <property type="term" value="P:signal transduction"/>
    <property type="evidence" value="ECO:0007669"/>
    <property type="project" value="InterPro"/>
</dbReference>
<dbReference type="EMBL" id="JAFREP010000022">
    <property type="protein sequence ID" value="MBO1321156.1"/>
    <property type="molecule type" value="Genomic_DNA"/>
</dbReference>
<feature type="domain" description="HAMP" evidence="2">
    <location>
        <begin position="61"/>
        <end position="107"/>
    </location>
</feature>
<dbReference type="PROSITE" id="PS50885">
    <property type="entry name" value="HAMP"/>
    <property type="match status" value="1"/>
</dbReference>
<organism evidence="3 4">
    <name type="scientific">Acanthopleuribacter pedis</name>
    <dbReference type="NCBI Taxonomy" id="442870"/>
    <lineage>
        <taxon>Bacteria</taxon>
        <taxon>Pseudomonadati</taxon>
        <taxon>Acidobacteriota</taxon>
        <taxon>Holophagae</taxon>
        <taxon>Acanthopleuribacterales</taxon>
        <taxon>Acanthopleuribacteraceae</taxon>
        <taxon>Acanthopleuribacter</taxon>
    </lineage>
</organism>
<dbReference type="Pfam" id="PF00672">
    <property type="entry name" value="HAMP"/>
    <property type="match status" value="1"/>
</dbReference>
<proteinExistence type="predicted"/>
<accession>A0A8J7U790</accession>
<evidence type="ECO:0000259" key="2">
    <source>
        <dbReference type="PROSITE" id="PS50885"/>
    </source>
</evidence>
<name>A0A8J7U790_9BACT</name>
<sequence length="322" mass="36202">MEQNEAPRDAKPAEAESLKHPDPRALLSKIENFTEQVGDTFKGILGSLEQLQEDIKQLDNLKQVAVVAEQMLSGQMSSHVDLEAKGEVGRLVHAINKTLDNLQQLDKTVHQETGKMPELAEHLDQITKETESATQQVLEKLDEMIEGSEQQSNGLQAVKHLASERLEMDLEFRAGVDRFLESLEGGDDREAILQEAMEFVALMSEQARRQVTKSEEVNSAIEEAGIQAENLMNYSFDIMNLLQFQDITRQKVSKVIGLLKEMQAGLFRLLEIFNLSVDTESELVLTEEHRATQDRILERDALGSDTGMVNVDQIIKDFQRSG</sequence>
<feature type="compositionally biased region" description="Basic and acidic residues" evidence="1">
    <location>
        <begin position="1"/>
        <end position="23"/>
    </location>
</feature>
<dbReference type="Proteomes" id="UP000664417">
    <property type="component" value="Unassembled WGS sequence"/>
</dbReference>
<dbReference type="SUPFAM" id="SSF75708">
    <property type="entry name" value="Chemotaxis phosphatase CheZ"/>
    <property type="match status" value="1"/>
</dbReference>
<keyword evidence="4" id="KW-1185">Reference proteome</keyword>
<reference evidence="3" key="1">
    <citation type="submission" date="2021-03" db="EMBL/GenBank/DDBJ databases">
        <authorList>
            <person name="Wang G."/>
        </authorList>
    </citation>
    <scope>NUCLEOTIDE SEQUENCE</scope>
    <source>
        <strain evidence="3">KCTC 12899</strain>
    </source>
</reference>
<comment type="caution">
    <text evidence="3">The sequence shown here is derived from an EMBL/GenBank/DDBJ whole genome shotgun (WGS) entry which is preliminary data.</text>
</comment>
<dbReference type="Gene3D" id="1.10.287.500">
    <property type="entry name" value="Helix hairpin bin"/>
    <property type="match status" value="1"/>
</dbReference>
<dbReference type="AlphaFoldDB" id="A0A8J7U790"/>
<dbReference type="RefSeq" id="WP_207861131.1">
    <property type="nucleotide sequence ID" value="NZ_JAFREP010000022.1"/>
</dbReference>
<dbReference type="CDD" id="cd06225">
    <property type="entry name" value="HAMP"/>
    <property type="match status" value="1"/>
</dbReference>
<dbReference type="InterPro" id="IPR003660">
    <property type="entry name" value="HAMP_dom"/>
</dbReference>
<evidence type="ECO:0000313" key="3">
    <source>
        <dbReference type="EMBL" id="MBO1321156.1"/>
    </source>
</evidence>
<feature type="region of interest" description="Disordered" evidence="1">
    <location>
        <begin position="1"/>
        <end position="24"/>
    </location>
</feature>
<evidence type="ECO:0000256" key="1">
    <source>
        <dbReference type="SAM" id="MobiDB-lite"/>
    </source>
</evidence>
<evidence type="ECO:0000313" key="4">
    <source>
        <dbReference type="Proteomes" id="UP000664417"/>
    </source>
</evidence>
<protein>
    <submittedName>
        <fullName evidence="3">Protein phosphatase CheZ</fullName>
    </submittedName>
</protein>
<dbReference type="GO" id="GO:0016020">
    <property type="term" value="C:membrane"/>
    <property type="evidence" value="ECO:0007669"/>
    <property type="project" value="InterPro"/>
</dbReference>
<gene>
    <name evidence="3" type="ORF">J3U88_21935</name>
</gene>